<dbReference type="AlphaFoldDB" id="A0A433QMF3"/>
<gene>
    <name evidence="2" type="ORF">BC938DRAFT_478725</name>
</gene>
<proteinExistence type="predicted"/>
<accession>A0A433QMF3</accession>
<evidence type="ECO:0000313" key="2">
    <source>
        <dbReference type="EMBL" id="RUS30939.1"/>
    </source>
</evidence>
<dbReference type="EMBL" id="RBNJ01003420">
    <property type="protein sequence ID" value="RUS30939.1"/>
    <property type="molecule type" value="Genomic_DNA"/>
</dbReference>
<protein>
    <submittedName>
        <fullName evidence="2">Uncharacterized protein</fullName>
    </submittedName>
</protein>
<keyword evidence="3" id="KW-1185">Reference proteome</keyword>
<feature type="region of interest" description="Disordered" evidence="1">
    <location>
        <begin position="77"/>
        <end position="153"/>
    </location>
</feature>
<evidence type="ECO:0000256" key="1">
    <source>
        <dbReference type="SAM" id="MobiDB-lite"/>
    </source>
</evidence>
<dbReference type="Proteomes" id="UP000274822">
    <property type="component" value="Unassembled WGS sequence"/>
</dbReference>
<organism evidence="2 3">
    <name type="scientific">Jimgerdemannia flammicorona</name>
    <dbReference type="NCBI Taxonomy" id="994334"/>
    <lineage>
        <taxon>Eukaryota</taxon>
        <taxon>Fungi</taxon>
        <taxon>Fungi incertae sedis</taxon>
        <taxon>Mucoromycota</taxon>
        <taxon>Mucoromycotina</taxon>
        <taxon>Endogonomycetes</taxon>
        <taxon>Endogonales</taxon>
        <taxon>Endogonaceae</taxon>
        <taxon>Jimgerdemannia</taxon>
    </lineage>
</organism>
<comment type="caution">
    <text evidence="2">The sequence shown here is derived from an EMBL/GenBank/DDBJ whole genome shotgun (WGS) entry which is preliminary data.</text>
</comment>
<evidence type="ECO:0000313" key="3">
    <source>
        <dbReference type="Proteomes" id="UP000274822"/>
    </source>
</evidence>
<name>A0A433QMF3_9FUNG</name>
<feature type="compositionally biased region" description="Basic and acidic residues" evidence="1">
    <location>
        <begin position="134"/>
        <end position="144"/>
    </location>
</feature>
<sequence length="312" mass="36091">MKYNHLRNGQGHFCTLDNYLEEKIIERLASDQAFSGTNTTFRIWLMDLVMPAPAPPRVKRMREEEEEEEDYGIKRVCEEEEEEEDCGVKRMREEEEEEDGGGPSTPKRVRFEPCESPPVRTPTRSILKNAQQLPRRDQPRHDQSRSPTPPILPPTVQEIAQIEKYKAAVTEAINYPSLDRFSALRGEYPPEDLMKLFGSLRGAMKEAGVILYANEVNSAILQLIAVRQFERTLRGSEKRRYDRQIKRHFGPDIINFLSGVGSTWFDKRVKEKPSLEHGTPYFYTCVAFELARTLPATPFMCVEDNKLFVKDF</sequence>
<feature type="compositionally biased region" description="Polar residues" evidence="1">
    <location>
        <begin position="122"/>
        <end position="132"/>
    </location>
</feature>
<reference evidence="2 3" key="1">
    <citation type="journal article" date="2018" name="New Phytol.">
        <title>Phylogenomics of Endogonaceae and evolution of mycorrhizas within Mucoromycota.</title>
        <authorList>
            <person name="Chang Y."/>
            <person name="Desiro A."/>
            <person name="Na H."/>
            <person name="Sandor L."/>
            <person name="Lipzen A."/>
            <person name="Clum A."/>
            <person name="Barry K."/>
            <person name="Grigoriev I.V."/>
            <person name="Martin F.M."/>
            <person name="Stajich J.E."/>
            <person name="Smith M.E."/>
            <person name="Bonito G."/>
            <person name="Spatafora J.W."/>
        </authorList>
    </citation>
    <scope>NUCLEOTIDE SEQUENCE [LARGE SCALE GENOMIC DNA]</scope>
    <source>
        <strain evidence="2 3">AD002</strain>
    </source>
</reference>